<sequence length="117" mass="13622">MTLVYQFLSGLDIFVVFRLFRQNENWELAPNARPMLLTAPDEYLWPANGRFNKMKITSTVEGFWMFPDLVKDALIRTGALGQRLEQHNMPKICSSCDKFEFLFILRAIVEVSITFIV</sequence>
<accession>A0A9Q0JTZ6</accession>
<name>A0A9Q0JTZ6_9MAGN</name>
<dbReference type="EMBL" id="JAMYWD010000012">
    <property type="protein sequence ID" value="KAJ4951766.1"/>
    <property type="molecule type" value="Genomic_DNA"/>
</dbReference>
<keyword evidence="2" id="KW-1185">Reference proteome</keyword>
<proteinExistence type="predicted"/>
<dbReference type="Proteomes" id="UP001141806">
    <property type="component" value="Unassembled WGS sequence"/>
</dbReference>
<evidence type="ECO:0000313" key="1">
    <source>
        <dbReference type="EMBL" id="KAJ4951766.1"/>
    </source>
</evidence>
<gene>
    <name evidence="1" type="ORF">NE237_028598</name>
</gene>
<protein>
    <submittedName>
        <fullName evidence="1">Uncharacterized protein</fullName>
    </submittedName>
</protein>
<organism evidence="1 2">
    <name type="scientific">Protea cynaroides</name>
    <dbReference type="NCBI Taxonomy" id="273540"/>
    <lineage>
        <taxon>Eukaryota</taxon>
        <taxon>Viridiplantae</taxon>
        <taxon>Streptophyta</taxon>
        <taxon>Embryophyta</taxon>
        <taxon>Tracheophyta</taxon>
        <taxon>Spermatophyta</taxon>
        <taxon>Magnoliopsida</taxon>
        <taxon>Proteales</taxon>
        <taxon>Proteaceae</taxon>
        <taxon>Protea</taxon>
    </lineage>
</organism>
<comment type="caution">
    <text evidence="1">The sequence shown here is derived from an EMBL/GenBank/DDBJ whole genome shotgun (WGS) entry which is preliminary data.</text>
</comment>
<evidence type="ECO:0000313" key="2">
    <source>
        <dbReference type="Proteomes" id="UP001141806"/>
    </source>
</evidence>
<dbReference type="AlphaFoldDB" id="A0A9Q0JTZ6"/>
<reference evidence="1" key="1">
    <citation type="journal article" date="2023" name="Plant J.">
        <title>The genome of the king protea, Protea cynaroides.</title>
        <authorList>
            <person name="Chang J."/>
            <person name="Duong T.A."/>
            <person name="Schoeman C."/>
            <person name="Ma X."/>
            <person name="Roodt D."/>
            <person name="Barker N."/>
            <person name="Li Z."/>
            <person name="Van de Peer Y."/>
            <person name="Mizrachi E."/>
        </authorList>
    </citation>
    <scope>NUCLEOTIDE SEQUENCE</scope>
    <source>
        <tissue evidence="1">Young leaves</tissue>
    </source>
</reference>